<evidence type="ECO:0008006" key="3">
    <source>
        <dbReference type="Google" id="ProtNLM"/>
    </source>
</evidence>
<dbReference type="PATRIC" id="fig|44252.3.peg.243"/>
<dbReference type="GeneID" id="77008285"/>
<accession>A0A090ZLN4</accession>
<reference evidence="1 2" key="1">
    <citation type="submission" date="2014-04" db="EMBL/GenBank/DDBJ databases">
        <authorList>
            <person name="Bishop-Lilly K.A."/>
            <person name="Broomall S.M."/>
            <person name="Chain P.S."/>
            <person name="Chertkov O."/>
            <person name="Coyne S.R."/>
            <person name="Daligault H.E."/>
            <person name="Davenport K.W."/>
            <person name="Erkkila T."/>
            <person name="Frey K.G."/>
            <person name="Gibbons H.S."/>
            <person name="Gu W."/>
            <person name="Jaissle J."/>
            <person name="Johnson S.L."/>
            <person name="Koroleva G.I."/>
            <person name="Ladner J.T."/>
            <person name="Lo C.-C."/>
            <person name="Minogue T.D."/>
            <person name="Munk C."/>
            <person name="Palacios G.F."/>
            <person name="Redden C.L."/>
            <person name="Rosenzweig C.N."/>
            <person name="Scholz M.B."/>
            <person name="Teshima H."/>
            <person name="Xu Y."/>
        </authorList>
    </citation>
    <scope>NUCLEOTIDE SEQUENCE [LARGE SCALE GENOMIC DNA]</scope>
    <source>
        <strain evidence="1 2">8244</strain>
    </source>
</reference>
<comment type="caution">
    <text evidence="1">The sequence shown here is derived from an EMBL/GenBank/DDBJ whole genome shotgun (WGS) entry which is preliminary data.</text>
</comment>
<dbReference type="RefSeq" id="WP_051985572.1">
    <property type="nucleotide sequence ID" value="NZ_JARLKU010000026.1"/>
</dbReference>
<organism evidence="1 2">
    <name type="scientific">Paenibacillus macerans</name>
    <name type="common">Bacillus macerans</name>
    <dbReference type="NCBI Taxonomy" id="44252"/>
    <lineage>
        <taxon>Bacteria</taxon>
        <taxon>Bacillati</taxon>
        <taxon>Bacillota</taxon>
        <taxon>Bacilli</taxon>
        <taxon>Bacillales</taxon>
        <taxon>Paenibacillaceae</taxon>
        <taxon>Paenibacillus</taxon>
    </lineage>
</organism>
<evidence type="ECO:0000313" key="2">
    <source>
        <dbReference type="Proteomes" id="UP000029278"/>
    </source>
</evidence>
<gene>
    <name evidence="1" type="ORF">DJ90_2044</name>
</gene>
<evidence type="ECO:0000313" key="1">
    <source>
        <dbReference type="EMBL" id="KFN12299.1"/>
    </source>
</evidence>
<name>A0A090ZLN4_PAEMA</name>
<protein>
    <recommendedName>
        <fullName evidence="3">SMI1/KNR4 family protein</fullName>
    </recommendedName>
</protein>
<proteinExistence type="predicted"/>
<dbReference type="Proteomes" id="UP000029278">
    <property type="component" value="Unassembled WGS sequence"/>
</dbReference>
<dbReference type="EMBL" id="JMQA01000001">
    <property type="protein sequence ID" value="KFN12299.1"/>
    <property type="molecule type" value="Genomic_DNA"/>
</dbReference>
<sequence length="177" mass="21121">MFKKRSFEEIVNGLQRRKNSIAVSELFPKEYLWVCENLADNKISEDCILLSYEKAKQYNKDYRKDFTEFDENFWIFGESGQGDLWLINLNNNFNSLIYFYDHDIGDFLSEHALNLNINLEEWFILADLISQMEGLIDTQADIYFDEYLNLKAEYRQELLTEIEEIKKGLSSIYPFEL</sequence>
<dbReference type="AlphaFoldDB" id="A0A090ZLN4"/>
<dbReference type="InterPro" id="IPR037883">
    <property type="entry name" value="Knr4/Smi1-like_sf"/>
</dbReference>
<dbReference type="SUPFAM" id="SSF160631">
    <property type="entry name" value="SMI1/KNR4-like"/>
    <property type="match status" value="1"/>
</dbReference>
<keyword evidence="2" id="KW-1185">Reference proteome</keyword>
<dbReference type="HOGENOM" id="CLU_138392_0_0_9"/>
<dbReference type="STRING" id="44252.DJ90_2044"/>
<dbReference type="OrthoDB" id="8794977at2"/>